<dbReference type="Proteomes" id="UP000290289">
    <property type="component" value="Chromosome 12"/>
</dbReference>
<keyword evidence="3" id="KW-1185">Reference proteome</keyword>
<evidence type="ECO:0000313" key="2">
    <source>
        <dbReference type="EMBL" id="RXH81084.1"/>
    </source>
</evidence>
<organism evidence="2 3">
    <name type="scientific">Malus domestica</name>
    <name type="common">Apple</name>
    <name type="synonym">Pyrus malus</name>
    <dbReference type="NCBI Taxonomy" id="3750"/>
    <lineage>
        <taxon>Eukaryota</taxon>
        <taxon>Viridiplantae</taxon>
        <taxon>Streptophyta</taxon>
        <taxon>Embryophyta</taxon>
        <taxon>Tracheophyta</taxon>
        <taxon>Spermatophyta</taxon>
        <taxon>Magnoliopsida</taxon>
        <taxon>eudicotyledons</taxon>
        <taxon>Gunneridae</taxon>
        <taxon>Pentapetalae</taxon>
        <taxon>rosids</taxon>
        <taxon>fabids</taxon>
        <taxon>Rosales</taxon>
        <taxon>Rosaceae</taxon>
        <taxon>Amygdaloideae</taxon>
        <taxon>Maleae</taxon>
        <taxon>Malus</taxon>
    </lineage>
</organism>
<dbReference type="EMBL" id="RDQH01000338">
    <property type="protein sequence ID" value="RXH81084.1"/>
    <property type="molecule type" value="Genomic_DNA"/>
</dbReference>
<accession>A0A498IG26</accession>
<proteinExistence type="predicted"/>
<protein>
    <recommendedName>
        <fullName evidence="1">Reverse transcriptase zinc-binding domain-containing protein</fullName>
    </recommendedName>
</protein>
<sequence length="145" mass="16696">MAAWRIISNIIPTEDNLHKWHISLDPACILCGAVSEMVWHIMIECSWLASSLRLRLGQHYGKSMYEWALAMVNEVRSSDFECILKSKALGETTSHSPSVVVRCAFDWWQEYLMVNCRPPLPRRHALIQKWYFPPPGKLKLNVDGA</sequence>
<dbReference type="InterPro" id="IPR026960">
    <property type="entry name" value="RVT-Znf"/>
</dbReference>
<gene>
    <name evidence="2" type="ORF">DVH24_004998</name>
</gene>
<comment type="caution">
    <text evidence="2">The sequence shown here is derived from an EMBL/GenBank/DDBJ whole genome shotgun (WGS) entry which is preliminary data.</text>
</comment>
<name>A0A498IG26_MALDO</name>
<evidence type="ECO:0000259" key="1">
    <source>
        <dbReference type="Pfam" id="PF13966"/>
    </source>
</evidence>
<evidence type="ECO:0000313" key="3">
    <source>
        <dbReference type="Proteomes" id="UP000290289"/>
    </source>
</evidence>
<dbReference type="AlphaFoldDB" id="A0A498IG26"/>
<dbReference type="Pfam" id="PF13966">
    <property type="entry name" value="zf-RVT"/>
    <property type="match status" value="1"/>
</dbReference>
<feature type="domain" description="Reverse transcriptase zinc-binding" evidence="1">
    <location>
        <begin position="3"/>
        <end position="47"/>
    </location>
</feature>
<reference evidence="2 3" key="1">
    <citation type="submission" date="2018-10" db="EMBL/GenBank/DDBJ databases">
        <title>A high-quality apple genome assembly.</title>
        <authorList>
            <person name="Hu J."/>
        </authorList>
    </citation>
    <scope>NUCLEOTIDE SEQUENCE [LARGE SCALE GENOMIC DNA]</scope>
    <source>
        <strain evidence="3">cv. HFTH1</strain>
        <tissue evidence="2">Young leaf</tissue>
    </source>
</reference>